<feature type="transmembrane region" description="Helical" evidence="1">
    <location>
        <begin position="130"/>
        <end position="149"/>
    </location>
</feature>
<protein>
    <submittedName>
        <fullName evidence="2">Uncharacterized protein</fullName>
    </submittedName>
</protein>
<keyword evidence="1" id="KW-0472">Membrane</keyword>
<organism evidence="2 3">
    <name type="scientific">Halorubrum yunnanense</name>
    <dbReference type="NCBI Taxonomy" id="1526162"/>
    <lineage>
        <taxon>Archaea</taxon>
        <taxon>Methanobacteriati</taxon>
        <taxon>Methanobacteriota</taxon>
        <taxon>Stenosarchaea group</taxon>
        <taxon>Halobacteria</taxon>
        <taxon>Halobacteriales</taxon>
        <taxon>Haloferacaceae</taxon>
        <taxon>Halorubrum</taxon>
    </lineage>
</organism>
<keyword evidence="1" id="KW-0812">Transmembrane</keyword>
<gene>
    <name evidence="2" type="ORF">ACFQMK_06330</name>
</gene>
<evidence type="ECO:0000313" key="2">
    <source>
        <dbReference type="EMBL" id="MFC7186511.1"/>
    </source>
</evidence>
<dbReference type="RefSeq" id="WP_267663465.1">
    <property type="nucleotide sequence ID" value="NZ_JAODIX010000028.1"/>
</dbReference>
<comment type="caution">
    <text evidence="2">The sequence shown here is derived from an EMBL/GenBank/DDBJ whole genome shotgun (WGS) entry which is preliminary data.</text>
</comment>
<name>A0ABD5YGM0_9EURY</name>
<accession>A0ABD5YGM0</accession>
<dbReference type="AlphaFoldDB" id="A0ABD5YGM0"/>
<dbReference type="EMBL" id="JBHSZZ010000028">
    <property type="protein sequence ID" value="MFC7186511.1"/>
    <property type="molecule type" value="Genomic_DNA"/>
</dbReference>
<evidence type="ECO:0000256" key="1">
    <source>
        <dbReference type="SAM" id="Phobius"/>
    </source>
</evidence>
<dbReference type="Proteomes" id="UP001596390">
    <property type="component" value="Unassembled WGS sequence"/>
</dbReference>
<reference evidence="2 3" key="1">
    <citation type="journal article" date="2019" name="Int. J. Syst. Evol. Microbiol.">
        <title>The Global Catalogue of Microorganisms (GCM) 10K type strain sequencing project: providing services to taxonomists for standard genome sequencing and annotation.</title>
        <authorList>
            <consortium name="The Broad Institute Genomics Platform"/>
            <consortium name="The Broad Institute Genome Sequencing Center for Infectious Disease"/>
            <person name="Wu L."/>
            <person name="Ma J."/>
        </authorList>
    </citation>
    <scope>NUCLEOTIDE SEQUENCE [LARGE SCALE GENOMIC DNA]</scope>
    <source>
        <strain evidence="2 3">Q85</strain>
    </source>
</reference>
<feature type="transmembrane region" description="Helical" evidence="1">
    <location>
        <begin position="97"/>
        <end position="124"/>
    </location>
</feature>
<keyword evidence="3" id="KW-1185">Reference proteome</keyword>
<proteinExistence type="predicted"/>
<evidence type="ECO:0000313" key="3">
    <source>
        <dbReference type="Proteomes" id="UP001596390"/>
    </source>
</evidence>
<feature type="transmembrane region" description="Helical" evidence="1">
    <location>
        <begin position="186"/>
        <end position="212"/>
    </location>
</feature>
<keyword evidence="1" id="KW-1133">Transmembrane helix</keyword>
<sequence length="215" mass="23360">MTSETTDWSGRLHRSRVALALYFRRLLSPPLPGDGLLLFGFLEGVLGWGLSWTFSRDPSLAPFGLVQSIVAVWILLTVGIVFFGVTYTSPSVRRNRVWLVWGGLNVAATLVNVAALAGVVPSAALQYAYWHPWLAVLGTGYLVTALYNWESPQIRRQERVVYALAGVVTLGLLAGSLGPLRGFVTLNIFAIGAVVHLVPIGHDVLADAVLIARRQ</sequence>
<feature type="transmembrane region" description="Helical" evidence="1">
    <location>
        <begin position="161"/>
        <end position="180"/>
    </location>
</feature>
<feature type="transmembrane region" description="Helical" evidence="1">
    <location>
        <begin position="60"/>
        <end position="85"/>
    </location>
</feature>